<name>A0A804HQW0_MUSAM</name>
<dbReference type="EMBL" id="HG996466">
    <property type="protein sequence ID" value="CAG1858713.1"/>
    <property type="molecule type" value="Genomic_DNA"/>
</dbReference>
<organism evidence="2 3">
    <name type="scientific">Musa acuminata subsp. malaccensis</name>
    <name type="common">Wild banana</name>
    <name type="synonym">Musa malaccensis</name>
    <dbReference type="NCBI Taxonomy" id="214687"/>
    <lineage>
        <taxon>Eukaryota</taxon>
        <taxon>Viridiplantae</taxon>
        <taxon>Streptophyta</taxon>
        <taxon>Embryophyta</taxon>
        <taxon>Tracheophyta</taxon>
        <taxon>Spermatophyta</taxon>
        <taxon>Magnoliopsida</taxon>
        <taxon>Liliopsida</taxon>
        <taxon>Zingiberales</taxon>
        <taxon>Musaceae</taxon>
        <taxon>Musa</taxon>
    </lineage>
</organism>
<dbReference type="Gramene" id="Ma01_t06250.1">
    <property type="protein sequence ID" value="Ma01_p06250.1"/>
    <property type="gene ID" value="Ma01_g06250"/>
</dbReference>
<evidence type="ECO:0000313" key="1">
    <source>
        <dbReference type="EMBL" id="CAG1858713.1"/>
    </source>
</evidence>
<reference evidence="2" key="2">
    <citation type="submission" date="2021-05" db="UniProtKB">
        <authorList>
            <consortium name="EnsemblPlants"/>
        </authorList>
    </citation>
    <scope>IDENTIFICATION</scope>
    <source>
        <strain evidence="2">subsp. malaccensis</strain>
    </source>
</reference>
<dbReference type="EnsemblPlants" id="Ma01_t06250.1">
    <property type="protein sequence ID" value="Ma01_p06250.1"/>
    <property type="gene ID" value="Ma01_g06250"/>
</dbReference>
<dbReference type="AlphaFoldDB" id="A0A804HQW0"/>
<dbReference type="InParanoid" id="A0A804HQW0"/>
<reference evidence="1" key="1">
    <citation type="submission" date="2021-03" db="EMBL/GenBank/DDBJ databases">
        <authorList>
            <consortium name="Genoscope - CEA"/>
            <person name="William W."/>
        </authorList>
    </citation>
    <scope>NUCLEOTIDE SEQUENCE</scope>
    <source>
        <strain evidence="1">Doubled-haploid Pahang</strain>
    </source>
</reference>
<proteinExistence type="predicted"/>
<dbReference type="Proteomes" id="UP000012960">
    <property type="component" value="Unplaced"/>
</dbReference>
<gene>
    <name evidence="1" type="ORF">GSMUA_290080.1</name>
</gene>
<protein>
    <submittedName>
        <fullName evidence="1">(wild Malaysian banana) hypothetical protein</fullName>
    </submittedName>
</protein>
<sequence>MINRPSKISYDELIILNFLGANMIFPNLEECICKIFIK</sequence>
<accession>A0A804HQW0</accession>
<evidence type="ECO:0000313" key="2">
    <source>
        <dbReference type="EnsemblPlants" id="Ma01_p06250.1"/>
    </source>
</evidence>
<keyword evidence="3" id="KW-1185">Reference proteome</keyword>
<evidence type="ECO:0000313" key="3">
    <source>
        <dbReference type="Proteomes" id="UP000012960"/>
    </source>
</evidence>